<accession>A0AAP0G9Y7</accession>
<dbReference type="PANTHER" id="PTHR37604:SF1">
    <property type="entry name" value="TRANSCRIPTION INITIATION FACTOR TFIID SUBUNIT"/>
    <property type="match status" value="1"/>
</dbReference>
<evidence type="ECO:0000313" key="1">
    <source>
        <dbReference type="EMBL" id="KAK8947149.1"/>
    </source>
</evidence>
<dbReference type="EMBL" id="JBBWWQ010000005">
    <property type="protein sequence ID" value="KAK8947149.1"/>
    <property type="molecule type" value="Genomic_DNA"/>
</dbReference>
<gene>
    <name evidence="1" type="ORF">KSP39_PZI006842</name>
</gene>
<dbReference type="PANTHER" id="PTHR37604">
    <property type="entry name" value="TRANSCRIPTION INITIATION FACTOR TFIID SUBUNIT"/>
    <property type="match status" value="1"/>
</dbReference>
<organism evidence="1 2">
    <name type="scientific">Platanthera zijinensis</name>
    <dbReference type="NCBI Taxonomy" id="2320716"/>
    <lineage>
        <taxon>Eukaryota</taxon>
        <taxon>Viridiplantae</taxon>
        <taxon>Streptophyta</taxon>
        <taxon>Embryophyta</taxon>
        <taxon>Tracheophyta</taxon>
        <taxon>Spermatophyta</taxon>
        <taxon>Magnoliopsida</taxon>
        <taxon>Liliopsida</taxon>
        <taxon>Asparagales</taxon>
        <taxon>Orchidaceae</taxon>
        <taxon>Orchidoideae</taxon>
        <taxon>Orchideae</taxon>
        <taxon>Orchidinae</taxon>
        <taxon>Platanthera</taxon>
    </lineage>
</organism>
<name>A0AAP0G9Y7_9ASPA</name>
<proteinExistence type="predicted"/>
<comment type="caution">
    <text evidence="1">The sequence shown here is derived from an EMBL/GenBank/DDBJ whole genome shotgun (WGS) entry which is preliminary data.</text>
</comment>
<dbReference type="AlphaFoldDB" id="A0AAP0G9Y7"/>
<sequence>MLPHGDKESHKRTSEGMSVYYKFCDLHSRKRKIFRDHSLSNLETGSSIHSKGISEGNNSSEEDILFFPEIMFPANCVPESALPLAITEKKQKIEVFGVLDNLPTLISPSAAMMERFGIRPEYVMMGNKYRGKDESGGDKRPLSQEQASQMAHKALSRLLTSIGFEGGTEVSMKVFSEFFVKHISKLGCNLKLLTDSYKKQVSSLEILKMFLQITGHGNLGALTEIAKNSNKGGFTQQTQQITRQLQPPHQNHLLQAQQFQRQMHSQMNMIHPQNIAFQQQQQQQWDKLRHRQASTPRGSMIVVDKDSPMAEIKVESVTEGPAEANTFGAGNKQQMQMRQQQMAMGSQPGQSGQQHFKQLQSIQIPQLQAQLAQNVFNMRSVPVKVEAFHELMGGDSAVKHEPDQSKLTSPKQ</sequence>
<evidence type="ECO:0000313" key="2">
    <source>
        <dbReference type="Proteomes" id="UP001418222"/>
    </source>
</evidence>
<reference evidence="1 2" key="1">
    <citation type="journal article" date="2022" name="Nat. Plants">
        <title>Genomes of leafy and leafless Platanthera orchids illuminate the evolution of mycoheterotrophy.</title>
        <authorList>
            <person name="Li M.H."/>
            <person name="Liu K.W."/>
            <person name="Li Z."/>
            <person name="Lu H.C."/>
            <person name="Ye Q.L."/>
            <person name="Zhang D."/>
            <person name="Wang J.Y."/>
            <person name="Li Y.F."/>
            <person name="Zhong Z.M."/>
            <person name="Liu X."/>
            <person name="Yu X."/>
            <person name="Liu D.K."/>
            <person name="Tu X.D."/>
            <person name="Liu B."/>
            <person name="Hao Y."/>
            <person name="Liao X.Y."/>
            <person name="Jiang Y.T."/>
            <person name="Sun W.H."/>
            <person name="Chen J."/>
            <person name="Chen Y.Q."/>
            <person name="Ai Y."/>
            <person name="Zhai J.W."/>
            <person name="Wu S.S."/>
            <person name="Zhou Z."/>
            <person name="Hsiao Y.Y."/>
            <person name="Wu W.L."/>
            <person name="Chen Y.Y."/>
            <person name="Lin Y.F."/>
            <person name="Hsu J.L."/>
            <person name="Li C.Y."/>
            <person name="Wang Z.W."/>
            <person name="Zhao X."/>
            <person name="Zhong W.Y."/>
            <person name="Ma X.K."/>
            <person name="Ma L."/>
            <person name="Huang J."/>
            <person name="Chen G.Z."/>
            <person name="Huang M.Z."/>
            <person name="Huang L."/>
            <person name="Peng D.H."/>
            <person name="Luo Y.B."/>
            <person name="Zou S.Q."/>
            <person name="Chen S.P."/>
            <person name="Lan S."/>
            <person name="Tsai W.C."/>
            <person name="Van de Peer Y."/>
            <person name="Liu Z.J."/>
        </authorList>
    </citation>
    <scope>NUCLEOTIDE SEQUENCE [LARGE SCALE GENOMIC DNA]</scope>
    <source>
        <strain evidence="1">Lor287</strain>
    </source>
</reference>
<protein>
    <recommendedName>
        <fullName evidence="3">Bromodomain associated domain-containing protein</fullName>
    </recommendedName>
</protein>
<keyword evidence="2" id="KW-1185">Reference proteome</keyword>
<evidence type="ECO:0008006" key="3">
    <source>
        <dbReference type="Google" id="ProtNLM"/>
    </source>
</evidence>
<dbReference type="Proteomes" id="UP001418222">
    <property type="component" value="Unassembled WGS sequence"/>
</dbReference>